<dbReference type="InterPro" id="IPR006091">
    <property type="entry name" value="Acyl-CoA_Oxase/DH_mid-dom"/>
</dbReference>
<dbReference type="InterPro" id="IPR009100">
    <property type="entry name" value="AcylCoA_DH/oxidase_NM_dom_sf"/>
</dbReference>
<evidence type="ECO:0000313" key="13">
    <source>
        <dbReference type="EMBL" id="CAG6617349.1"/>
    </source>
</evidence>
<evidence type="ECO:0000259" key="11">
    <source>
        <dbReference type="Pfam" id="PF02770"/>
    </source>
</evidence>
<dbReference type="EMBL" id="HBUF01639948">
    <property type="protein sequence ID" value="CAG6784800.1"/>
    <property type="molecule type" value="Transcribed_RNA"/>
</dbReference>
<sequence>MMFLLQPRIHSKLLSKNCNISVLCYSSLRPSTVRDNPNDGLPYTGPRSAPIKVKPKTEPFLKNVLVGKFDMEMVVYPEVLDLERLKNIDNLSEILNKYWVEEVSSNPEYFSNGLNPDFLNTLSNLGLSKQRVPYSYNGLELTATESAKVIESLGKDSVPINYLLGQNVVQDIIALASDGIRDKYFDGIVKNNWKGAVCLSETKAEFDIRLCETNVTWSDAAQQYVLNGQKIWVLNADVADFFVVLAKYNGHSAFVVDKNKPGITVNEHIEKGYFIVEFKDTPISESEMILVDGKGFEIASKIQRSSMFYSSSAIVGMLKDVFDYTTNFLMFRPFLQKYSSDFEATKIMLAKLTADIYALESMVYFTANLIDGYEDQDCEVEIAVLKLFASKVSQKVITECINLLGPHVSMHSYQYPFLETLKTIIRLSHMNVSDDLMKIFVAIRCIEHNKSNLSDYIKRIRNPYIYVNDGLRHQMFNMRNEKDDPKLDLHIDYNLHPSMKQCAQALEYCVKRLEYANIKVLENYGAETYDHQYSLLRLTNILTDIYAMTCILARVSRSYCTGIQNCDADIRSAELFCQLAHKNVKRNVSELVEGPYAEIDVVAKSLAEKILEVKGYYAQHPLARNII</sequence>
<dbReference type="EMBL" id="HBUF01639949">
    <property type="protein sequence ID" value="CAG6784802.1"/>
    <property type="molecule type" value="Transcribed_RNA"/>
</dbReference>
<dbReference type="GO" id="GO:0006631">
    <property type="term" value="P:fatty acid metabolic process"/>
    <property type="evidence" value="ECO:0007669"/>
    <property type="project" value="UniProtKB-ARBA"/>
</dbReference>
<evidence type="ECO:0000256" key="9">
    <source>
        <dbReference type="RuleBase" id="RU362125"/>
    </source>
</evidence>
<evidence type="ECO:0000259" key="10">
    <source>
        <dbReference type="Pfam" id="PF00441"/>
    </source>
</evidence>
<dbReference type="GO" id="GO:0005739">
    <property type="term" value="C:mitochondrion"/>
    <property type="evidence" value="ECO:0007669"/>
    <property type="project" value="UniProtKB-SubCell"/>
</dbReference>
<dbReference type="CDD" id="cd00567">
    <property type="entry name" value="ACAD"/>
    <property type="match status" value="1"/>
</dbReference>
<evidence type="ECO:0000256" key="8">
    <source>
        <dbReference type="ARBA" id="ARBA00023128"/>
    </source>
</evidence>
<evidence type="ECO:0000256" key="2">
    <source>
        <dbReference type="ARBA" id="ARBA00004173"/>
    </source>
</evidence>
<dbReference type="InterPro" id="IPR046373">
    <property type="entry name" value="Acyl-CoA_Oxase/DH_mid-dom_sf"/>
</dbReference>
<comment type="similarity">
    <text evidence="3 9">Belongs to the acyl-CoA dehydrogenase family.</text>
</comment>
<evidence type="ECO:0000256" key="4">
    <source>
        <dbReference type="ARBA" id="ARBA00022630"/>
    </source>
</evidence>
<comment type="cofactor">
    <cofactor evidence="1 9">
        <name>FAD</name>
        <dbReference type="ChEBI" id="CHEBI:57692"/>
    </cofactor>
</comment>
<dbReference type="PANTHER" id="PTHR43884:SF9">
    <property type="entry name" value="COMPLEX I ASSEMBLY FACTOR ACAD9, MITOCHONDRIAL"/>
    <property type="match status" value="1"/>
</dbReference>
<name>A0A8D8PX67_9HEMI</name>
<protein>
    <submittedName>
        <fullName evidence="13">Acyl-CoA dehydrogenase family member 9, mitochondrial</fullName>
    </submittedName>
</protein>
<proteinExistence type="inferred from homology"/>
<dbReference type="Pfam" id="PF02770">
    <property type="entry name" value="Acyl-CoA_dh_M"/>
    <property type="match status" value="1"/>
</dbReference>
<dbReference type="PANTHER" id="PTHR43884">
    <property type="entry name" value="ACYL-COA DEHYDROGENASE"/>
    <property type="match status" value="1"/>
</dbReference>
<dbReference type="Gene3D" id="2.40.110.10">
    <property type="entry name" value="Butyryl-CoA Dehydrogenase, subunit A, domain 2"/>
    <property type="match status" value="1"/>
</dbReference>
<dbReference type="GO" id="GO:0003995">
    <property type="term" value="F:acyl-CoA dehydrogenase activity"/>
    <property type="evidence" value="ECO:0007669"/>
    <property type="project" value="TreeGrafter"/>
</dbReference>
<dbReference type="GO" id="GO:0050660">
    <property type="term" value="F:flavin adenine dinucleotide binding"/>
    <property type="evidence" value="ECO:0007669"/>
    <property type="project" value="InterPro"/>
</dbReference>
<reference evidence="13" key="1">
    <citation type="submission" date="2021-05" db="EMBL/GenBank/DDBJ databases">
        <authorList>
            <person name="Alioto T."/>
            <person name="Alioto T."/>
            <person name="Gomez Garrido J."/>
        </authorList>
    </citation>
    <scope>NUCLEOTIDE SEQUENCE</scope>
</reference>
<keyword evidence="8" id="KW-0496">Mitochondrion</keyword>
<dbReference type="SUPFAM" id="SSF47203">
    <property type="entry name" value="Acyl-CoA dehydrogenase C-terminal domain-like"/>
    <property type="match status" value="1"/>
</dbReference>
<keyword evidence="6" id="KW-0809">Transit peptide</keyword>
<evidence type="ECO:0000259" key="12">
    <source>
        <dbReference type="Pfam" id="PF21343"/>
    </source>
</evidence>
<evidence type="ECO:0000256" key="5">
    <source>
        <dbReference type="ARBA" id="ARBA00022827"/>
    </source>
</evidence>
<evidence type="ECO:0000256" key="6">
    <source>
        <dbReference type="ARBA" id="ARBA00022946"/>
    </source>
</evidence>
<dbReference type="Pfam" id="PF00441">
    <property type="entry name" value="Acyl-CoA_dh_1"/>
    <property type="match status" value="1"/>
</dbReference>
<accession>A0A8D8PX67</accession>
<dbReference type="EMBL" id="HBUF01203075">
    <property type="protein sequence ID" value="CAG6662618.1"/>
    <property type="molecule type" value="Transcribed_RNA"/>
</dbReference>
<dbReference type="SUPFAM" id="SSF56645">
    <property type="entry name" value="Acyl-CoA dehydrogenase NM domain-like"/>
    <property type="match status" value="1"/>
</dbReference>
<dbReference type="InterPro" id="IPR009075">
    <property type="entry name" value="AcylCo_DH/oxidase_C"/>
</dbReference>
<dbReference type="Gene3D" id="1.10.540.10">
    <property type="entry name" value="Acyl-CoA dehydrogenase/oxidase, N-terminal domain"/>
    <property type="match status" value="1"/>
</dbReference>
<evidence type="ECO:0000256" key="7">
    <source>
        <dbReference type="ARBA" id="ARBA00023002"/>
    </source>
</evidence>
<evidence type="ECO:0000256" key="1">
    <source>
        <dbReference type="ARBA" id="ARBA00001974"/>
    </source>
</evidence>
<dbReference type="InterPro" id="IPR037069">
    <property type="entry name" value="AcylCoA_DH/ox_N_sf"/>
</dbReference>
<dbReference type="Pfam" id="PF21343">
    <property type="entry name" value="ACAD9-ACADV_C"/>
    <property type="match status" value="1"/>
</dbReference>
<keyword evidence="4 9" id="KW-0285">Flavoprotein</keyword>
<feature type="domain" description="Acyl-CoA oxidase/dehydrogenase middle" evidence="11">
    <location>
        <begin position="196"/>
        <end position="268"/>
    </location>
</feature>
<feature type="domain" description="Acyl-CoA dehydrogenase/oxidase C-terminal" evidence="10">
    <location>
        <begin position="295"/>
        <end position="413"/>
    </location>
</feature>
<comment type="subcellular location">
    <subcellularLocation>
        <location evidence="2">Mitochondrion</location>
    </subcellularLocation>
</comment>
<dbReference type="InterPro" id="IPR036250">
    <property type="entry name" value="AcylCo_DH-like_C"/>
</dbReference>
<keyword evidence="7 9" id="KW-0560">Oxidoreductase</keyword>
<dbReference type="InterPro" id="IPR049448">
    <property type="entry name" value="ACAD9/ACADV-like_C"/>
</dbReference>
<organism evidence="13">
    <name type="scientific">Cacopsylla melanoneura</name>
    <dbReference type="NCBI Taxonomy" id="428564"/>
    <lineage>
        <taxon>Eukaryota</taxon>
        <taxon>Metazoa</taxon>
        <taxon>Ecdysozoa</taxon>
        <taxon>Arthropoda</taxon>
        <taxon>Hexapoda</taxon>
        <taxon>Insecta</taxon>
        <taxon>Pterygota</taxon>
        <taxon>Neoptera</taxon>
        <taxon>Paraneoptera</taxon>
        <taxon>Hemiptera</taxon>
        <taxon>Sternorrhyncha</taxon>
        <taxon>Psylloidea</taxon>
        <taxon>Psyllidae</taxon>
        <taxon>Psyllinae</taxon>
        <taxon>Cacopsylla</taxon>
    </lineage>
</organism>
<dbReference type="EMBL" id="HBUF01203074">
    <property type="protein sequence ID" value="CAG6662617.1"/>
    <property type="molecule type" value="Transcribed_RNA"/>
</dbReference>
<dbReference type="AlphaFoldDB" id="A0A8D8PX67"/>
<feature type="domain" description="ACAD9/ACADV-like C-terminal" evidence="12">
    <location>
        <begin position="497"/>
        <end position="616"/>
    </location>
</feature>
<keyword evidence="5 9" id="KW-0274">FAD</keyword>
<dbReference type="EMBL" id="HBUF01038515">
    <property type="protein sequence ID" value="CAG6617349.1"/>
    <property type="molecule type" value="Transcribed_RNA"/>
</dbReference>
<evidence type="ECO:0000256" key="3">
    <source>
        <dbReference type="ARBA" id="ARBA00009347"/>
    </source>
</evidence>
<dbReference type="Gene3D" id="1.20.140.10">
    <property type="entry name" value="Butyryl-CoA Dehydrogenase, subunit A, domain 3"/>
    <property type="match status" value="2"/>
</dbReference>